<sequence length="93" mass="10206">MSIKAQIESLLQDGLHPEQIEVINESHQHAGHQPGFDGAGETHMRVRIVATQFGGMSRLQRHRAVNDLLKPVLDAGLHALAIEAAAPGESRRW</sequence>
<proteinExistence type="inferred from homology"/>
<dbReference type="SUPFAM" id="SSF82657">
    <property type="entry name" value="BolA-like"/>
    <property type="match status" value="1"/>
</dbReference>
<dbReference type="PIRSF" id="PIRSF003113">
    <property type="entry name" value="BolA"/>
    <property type="match status" value="1"/>
</dbReference>
<protein>
    <submittedName>
        <fullName evidence="2">BolA protein</fullName>
    </submittedName>
</protein>
<reference evidence="2 3" key="1">
    <citation type="submission" date="2020-08" db="EMBL/GenBank/DDBJ databases">
        <title>Genomic Encyclopedia of Type Strains, Phase IV (KMG-IV): sequencing the most valuable type-strain genomes for metagenomic binning, comparative biology and taxonomic classification.</title>
        <authorList>
            <person name="Goeker M."/>
        </authorList>
    </citation>
    <scope>NUCLEOTIDE SEQUENCE [LARGE SCALE GENOMIC DNA]</scope>
    <source>
        <strain evidence="2 3">DSM 102134</strain>
    </source>
</reference>
<dbReference type="RefSeq" id="WP_077549390.1">
    <property type="nucleotide sequence ID" value="NZ_JACHEJ010000004.1"/>
</dbReference>
<dbReference type="AlphaFoldDB" id="A0A7W9YX71"/>
<evidence type="ECO:0000313" key="2">
    <source>
        <dbReference type="EMBL" id="MBB6180070.1"/>
    </source>
</evidence>
<organism evidence="2 3">
    <name type="scientific">Pseudorhizobium flavum</name>
    <dbReference type="NCBI Taxonomy" id="1335061"/>
    <lineage>
        <taxon>Bacteria</taxon>
        <taxon>Pseudomonadati</taxon>
        <taxon>Pseudomonadota</taxon>
        <taxon>Alphaproteobacteria</taxon>
        <taxon>Hyphomicrobiales</taxon>
        <taxon>Rhizobiaceae</taxon>
        <taxon>Rhizobium/Agrobacterium group</taxon>
        <taxon>Pseudorhizobium</taxon>
    </lineage>
</organism>
<evidence type="ECO:0000313" key="3">
    <source>
        <dbReference type="Proteomes" id="UP000535501"/>
    </source>
</evidence>
<dbReference type="Proteomes" id="UP000535501">
    <property type="component" value="Unassembled WGS sequence"/>
</dbReference>
<dbReference type="PANTHER" id="PTHR46230">
    <property type="match status" value="1"/>
</dbReference>
<dbReference type="InterPro" id="IPR002634">
    <property type="entry name" value="BolA"/>
</dbReference>
<dbReference type="Gene3D" id="3.30.300.90">
    <property type="entry name" value="BolA-like"/>
    <property type="match status" value="1"/>
</dbReference>
<comment type="caution">
    <text evidence="2">The sequence shown here is derived from an EMBL/GenBank/DDBJ whole genome shotgun (WGS) entry which is preliminary data.</text>
</comment>
<dbReference type="InterPro" id="IPR036065">
    <property type="entry name" value="BolA-like_sf"/>
</dbReference>
<dbReference type="Pfam" id="PF01722">
    <property type="entry name" value="BolA"/>
    <property type="match status" value="1"/>
</dbReference>
<dbReference type="EMBL" id="JACHEJ010000004">
    <property type="protein sequence ID" value="MBB6180070.1"/>
    <property type="molecule type" value="Genomic_DNA"/>
</dbReference>
<dbReference type="GO" id="GO:0016226">
    <property type="term" value="P:iron-sulfur cluster assembly"/>
    <property type="evidence" value="ECO:0007669"/>
    <property type="project" value="TreeGrafter"/>
</dbReference>
<comment type="similarity">
    <text evidence="1">Belongs to the BolA/IbaG family.</text>
</comment>
<evidence type="ECO:0000256" key="1">
    <source>
        <dbReference type="RuleBase" id="RU003860"/>
    </source>
</evidence>
<name>A0A7W9YX71_9HYPH</name>
<keyword evidence="3" id="KW-1185">Reference proteome</keyword>
<accession>A0A7W9YX71</accession>
<gene>
    <name evidence="2" type="ORF">HNQ75_002045</name>
</gene>
<dbReference type="PANTHER" id="PTHR46230:SF7">
    <property type="entry name" value="BOLA-LIKE PROTEIN 1"/>
    <property type="match status" value="1"/>
</dbReference>